<accession>A0AAV9JZR3</accession>
<evidence type="ECO:0000313" key="1">
    <source>
        <dbReference type="EMBL" id="KAK4706538.1"/>
    </source>
</evidence>
<reference evidence="1 2" key="1">
    <citation type="submission" date="2023-10" db="EMBL/GenBank/DDBJ databases">
        <title>Genome-Wide Identification Analysis in wild type Solanum Pinnatisectum Reveals Some Genes Defensing Phytophthora Infestans.</title>
        <authorList>
            <person name="Sun C."/>
        </authorList>
    </citation>
    <scope>NUCLEOTIDE SEQUENCE [LARGE SCALE GENOMIC DNA]</scope>
    <source>
        <strain evidence="1">LQN</strain>
        <tissue evidence="1">Leaf</tissue>
    </source>
</reference>
<comment type="caution">
    <text evidence="1">The sequence shown here is derived from an EMBL/GenBank/DDBJ whole genome shotgun (WGS) entry which is preliminary data.</text>
</comment>
<dbReference type="Proteomes" id="UP001311915">
    <property type="component" value="Unassembled WGS sequence"/>
</dbReference>
<sequence>MICMFFLILRVNEDIINKDNNEQVQILREHFVHQIHESCKSIGLSKRHNYKFIMTILGSEGYLWDVTISDSELMIIISEVYL</sequence>
<proteinExistence type="predicted"/>
<keyword evidence="2" id="KW-1185">Reference proteome</keyword>
<evidence type="ECO:0000313" key="2">
    <source>
        <dbReference type="Proteomes" id="UP001311915"/>
    </source>
</evidence>
<dbReference type="AlphaFoldDB" id="A0AAV9JZR3"/>
<protein>
    <submittedName>
        <fullName evidence="1">Uncharacterized protein</fullName>
    </submittedName>
</protein>
<organism evidence="1 2">
    <name type="scientific">Solanum pinnatisectum</name>
    <name type="common">tansyleaf nightshade</name>
    <dbReference type="NCBI Taxonomy" id="50273"/>
    <lineage>
        <taxon>Eukaryota</taxon>
        <taxon>Viridiplantae</taxon>
        <taxon>Streptophyta</taxon>
        <taxon>Embryophyta</taxon>
        <taxon>Tracheophyta</taxon>
        <taxon>Spermatophyta</taxon>
        <taxon>Magnoliopsida</taxon>
        <taxon>eudicotyledons</taxon>
        <taxon>Gunneridae</taxon>
        <taxon>Pentapetalae</taxon>
        <taxon>asterids</taxon>
        <taxon>lamiids</taxon>
        <taxon>Solanales</taxon>
        <taxon>Solanaceae</taxon>
        <taxon>Solanoideae</taxon>
        <taxon>Solaneae</taxon>
        <taxon>Solanum</taxon>
    </lineage>
</organism>
<gene>
    <name evidence="1" type="ORF">R3W88_033905</name>
</gene>
<dbReference type="EMBL" id="JAWPEI010000071">
    <property type="protein sequence ID" value="KAK4706538.1"/>
    <property type="molecule type" value="Genomic_DNA"/>
</dbReference>
<name>A0AAV9JZR3_9SOLN</name>